<keyword evidence="10" id="KW-1185">Reference proteome</keyword>
<comment type="function">
    <text evidence="5">Modulates RecA activity.</text>
</comment>
<protein>
    <recommendedName>
        <fullName evidence="3 5">Regulatory protein RecX</fullName>
    </recommendedName>
</protein>
<dbReference type="PANTHER" id="PTHR33602">
    <property type="entry name" value="REGULATORY PROTEIN RECX FAMILY PROTEIN"/>
    <property type="match status" value="1"/>
</dbReference>
<dbReference type="GO" id="GO:0006282">
    <property type="term" value="P:regulation of DNA repair"/>
    <property type="evidence" value="ECO:0007669"/>
    <property type="project" value="UniProtKB-UniRule"/>
</dbReference>
<name>A0A430FSD9_9BIFI</name>
<dbReference type="Pfam" id="PF02631">
    <property type="entry name" value="RecX_HTH2"/>
    <property type="match status" value="1"/>
</dbReference>
<dbReference type="Pfam" id="PF21982">
    <property type="entry name" value="RecX_HTH1"/>
    <property type="match status" value="1"/>
</dbReference>
<dbReference type="EMBL" id="QXGM01000001">
    <property type="protein sequence ID" value="RSX55770.1"/>
    <property type="molecule type" value="Genomic_DNA"/>
</dbReference>
<reference evidence="9 10" key="1">
    <citation type="submission" date="2018-09" db="EMBL/GenBank/DDBJ databases">
        <title>Characterization of the phylogenetic diversity of five novel species belonging to the genus Bifidobacterium.</title>
        <authorList>
            <person name="Lugli G.A."/>
            <person name="Duranti S."/>
            <person name="Milani C."/>
        </authorList>
    </citation>
    <scope>NUCLEOTIDE SEQUENCE [LARGE SCALE GENOMIC DNA]</scope>
    <source>
        <strain evidence="9 10">2036B</strain>
    </source>
</reference>
<organism evidence="9 10">
    <name type="scientific">Bifidobacterium dolichotidis</name>
    <dbReference type="NCBI Taxonomy" id="2306976"/>
    <lineage>
        <taxon>Bacteria</taxon>
        <taxon>Bacillati</taxon>
        <taxon>Actinomycetota</taxon>
        <taxon>Actinomycetes</taxon>
        <taxon>Bifidobacteriales</taxon>
        <taxon>Bifidobacteriaceae</taxon>
        <taxon>Bifidobacterium</taxon>
    </lineage>
</organism>
<dbReference type="GO" id="GO:0005737">
    <property type="term" value="C:cytoplasm"/>
    <property type="evidence" value="ECO:0007669"/>
    <property type="project" value="UniProtKB-SubCell"/>
</dbReference>
<gene>
    <name evidence="5" type="primary">recX</name>
    <name evidence="9" type="ORF">D2E26_0333</name>
</gene>
<dbReference type="InterPro" id="IPR036388">
    <property type="entry name" value="WH-like_DNA-bd_sf"/>
</dbReference>
<dbReference type="Gene3D" id="1.10.10.10">
    <property type="entry name" value="Winged helix-like DNA-binding domain superfamily/Winged helix DNA-binding domain"/>
    <property type="match status" value="2"/>
</dbReference>
<dbReference type="InterPro" id="IPR003783">
    <property type="entry name" value="Regulatory_RecX"/>
</dbReference>
<dbReference type="RefSeq" id="WP_164515821.1">
    <property type="nucleotide sequence ID" value="NZ_QXGM01000001.1"/>
</dbReference>
<evidence type="ECO:0000259" key="8">
    <source>
        <dbReference type="Pfam" id="PF21982"/>
    </source>
</evidence>
<evidence type="ECO:0000256" key="1">
    <source>
        <dbReference type="ARBA" id="ARBA00004496"/>
    </source>
</evidence>
<feature type="compositionally biased region" description="Basic residues" evidence="6">
    <location>
        <begin position="43"/>
        <end position="59"/>
    </location>
</feature>
<accession>A0A430FSD9</accession>
<evidence type="ECO:0000256" key="4">
    <source>
        <dbReference type="ARBA" id="ARBA00022490"/>
    </source>
</evidence>
<evidence type="ECO:0000259" key="7">
    <source>
        <dbReference type="Pfam" id="PF02631"/>
    </source>
</evidence>
<evidence type="ECO:0000256" key="5">
    <source>
        <dbReference type="HAMAP-Rule" id="MF_01114"/>
    </source>
</evidence>
<evidence type="ECO:0000256" key="3">
    <source>
        <dbReference type="ARBA" id="ARBA00018111"/>
    </source>
</evidence>
<proteinExistence type="inferred from homology"/>
<dbReference type="PANTHER" id="PTHR33602:SF1">
    <property type="entry name" value="REGULATORY PROTEIN RECX FAMILY PROTEIN"/>
    <property type="match status" value="1"/>
</dbReference>
<dbReference type="InterPro" id="IPR053926">
    <property type="entry name" value="RecX_HTH_1st"/>
</dbReference>
<dbReference type="HAMAP" id="MF_01114">
    <property type="entry name" value="RecX"/>
    <property type="match status" value="1"/>
</dbReference>
<keyword evidence="4 5" id="KW-0963">Cytoplasm</keyword>
<evidence type="ECO:0000313" key="10">
    <source>
        <dbReference type="Proteomes" id="UP000287609"/>
    </source>
</evidence>
<dbReference type="InterPro" id="IPR053924">
    <property type="entry name" value="RecX_HTH_2nd"/>
</dbReference>
<evidence type="ECO:0000313" key="9">
    <source>
        <dbReference type="EMBL" id="RSX55770.1"/>
    </source>
</evidence>
<evidence type="ECO:0000256" key="6">
    <source>
        <dbReference type="SAM" id="MobiDB-lite"/>
    </source>
</evidence>
<dbReference type="Proteomes" id="UP000287609">
    <property type="component" value="Unassembled WGS sequence"/>
</dbReference>
<feature type="region of interest" description="Disordered" evidence="6">
    <location>
        <begin position="1"/>
        <end position="59"/>
    </location>
</feature>
<comment type="caution">
    <text evidence="9">The sequence shown here is derived from an EMBL/GenBank/DDBJ whole genome shotgun (WGS) entry which is preliminary data.</text>
</comment>
<evidence type="ECO:0000256" key="2">
    <source>
        <dbReference type="ARBA" id="ARBA00009695"/>
    </source>
</evidence>
<dbReference type="AlphaFoldDB" id="A0A430FSD9"/>
<feature type="domain" description="RecX first three-helical" evidence="8">
    <location>
        <begin position="78"/>
        <end position="117"/>
    </location>
</feature>
<feature type="domain" description="RecX second three-helical" evidence="7">
    <location>
        <begin position="124"/>
        <end position="164"/>
    </location>
</feature>
<sequence>MISVEEFLQQQQAQSANGGADITSAEPPFDTDMQEPHADQRFGARHSGKRKSYPRKRRSRHGGFAFVPAQDAQDQQACMEAALRLLDSCSRSTGMMRERLTERGFDEQIVTNVINRLIEIQYLDDASVAQSLLRTCLAKHMGERGARQTLQRKGVDRSAIDQVLQQAREDGAFAQSAWELGEQVARKTEGLERQTRLRRFWSAGARKGHSGADLRPVADELFRDK</sequence>
<comment type="subcellular location">
    <subcellularLocation>
        <location evidence="1 5">Cytoplasm</location>
    </subcellularLocation>
</comment>
<comment type="similarity">
    <text evidence="2 5">Belongs to the RecX family.</text>
</comment>